<protein>
    <submittedName>
        <fullName evidence="2">Uncharacterized protein</fullName>
    </submittedName>
</protein>
<feature type="compositionally biased region" description="Basic and acidic residues" evidence="1">
    <location>
        <begin position="193"/>
        <end position="211"/>
    </location>
</feature>
<feature type="region of interest" description="Disordered" evidence="1">
    <location>
        <begin position="189"/>
        <end position="211"/>
    </location>
</feature>
<name>A0A9X0ACQ3_9HELO</name>
<evidence type="ECO:0000313" key="2">
    <source>
        <dbReference type="EMBL" id="KAJ8058423.1"/>
    </source>
</evidence>
<dbReference type="InterPro" id="IPR021842">
    <property type="entry name" value="DUF3435"/>
</dbReference>
<evidence type="ECO:0000256" key="1">
    <source>
        <dbReference type="SAM" id="MobiDB-lite"/>
    </source>
</evidence>
<evidence type="ECO:0000313" key="3">
    <source>
        <dbReference type="Proteomes" id="UP001152300"/>
    </source>
</evidence>
<dbReference type="Pfam" id="PF11917">
    <property type="entry name" value="DUF3435"/>
    <property type="match status" value="1"/>
</dbReference>
<comment type="caution">
    <text evidence="2">The sequence shown here is derived from an EMBL/GenBank/DDBJ whole genome shotgun (WGS) entry which is preliminary data.</text>
</comment>
<dbReference type="OrthoDB" id="4485682at2759"/>
<dbReference type="Proteomes" id="UP001152300">
    <property type="component" value="Unassembled WGS sequence"/>
</dbReference>
<proteinExistence type="predicted"/>
<reference evidence="2" key="1">
    <citation type="submission" date="2022-11" db="EMBL/GenBank/DDBJ databases">
        <title>Genome Resource of Sclerotinia nivalis Strain SnTB1, a Plant Pathogen Isolated from American Ginseng.</title>
        <authorList>
            <person name="Fan S."/>
        </authorList>
    </citation>
    <scope>NUCLEOTIDE SEQUENCE</scope>
    <source>
        <strain evidence="2">SnTB1</strain>
    </source>
</reference>
<keyword evidence="3" id="KW-1185">Reference proteome</keyword>
<gene>
    <name evidence="2" type="ORF">OCU04_012612</name>
</gene>
<dbReference type="PANTHER" id="PTHR37535:SF4">
    <property type="entry name" value="FLUG DOMAIN-CONTAINING PROTEIN"/>
    <property type="match status" value="1"/>
</dbReference>
<dbReference type="AlphaFoldDB" id="A0A9X0ACQ3"/>
<accession>A0A9X0ACQ3</accession>
<sequence>MLSIEGYRLLRDDLNNTQFLQPIGAENTKASIYYIIRKFIRYCDHIGIGHWRTAILTQNCDKGTMMLFLHWVCETYLAKKRKKGKRKSVNQFWRDFKMLYRRVNGTFVDANDSNEVVKYINGTLKDKFGFDITAKAKPVAGPDDLLLLFVQHWARDKSFFPTKDDRYDVATIMLFQSYTSGRPAEFVHSSKGKASEDRFGKAETDKDMRPRESTCHDCNDKIDIEDADDSEYYKLDNDIDCRGDPDSSYDVHGTDIAIAEDTSEGRIIKISGSGESVPQTCIDVKYDEFGEAIRQYKALCYEDICLWIVQNPRPMGRDLLAIEVHLRHHKGVDNKPKFTTFLFRENSLPILCPISHILTRAIRDDAILVDGYTSAEPFFTTDLGGQGMKAIKVHWKLEWLKRPIFRRSVRSANGWVKSKTEPMSYSTYAFYIDRLGKDTGFEDKLTSYCFRRGTANAVDGMHLFDIFI</sequence>
<dbReference type="PANTHER" id="PTHR37535">
    <property type="entry name" value="FLUG DOMAIN PROTEIN"/>
    <property type="match status" value="1"/>
</dbReference>
<dbReference type="EMBL" id="JAPEIS010000016">
    <property type="protein sequence ID" value="KAJ8058423.1"/>
    <property type="molecule type" value="Genomic_DNA"/>
</dbReference>
<organism evidence="2 3">
    <name type="scientific">Sclerotinia nivalis</name>
    <dbReference type="NCBI Taxonomy" id="352851"/>
    <lineage>
        <taxon>Eukaryota</taxon>
        <taxon>Fungi</taxon>
        <taxon>Dikarya</taxon>
        <taxon>Ascomycota</taxon>
        <taxon>Pezizomycotina</taxon>
        <taxon>Leotiomycetes</taxon>
        <taxon>Helotiales</taxon>
        <taxon>Sclerotiniaceae</taxon>
        <taxon>Sclerotinia</taxon>
    </lineage>
</organism>